<evidence type="ECO:0000256" key="3">
    <source>
        <dbReference type="ARBA" id="ARBA00022840"/>
    </source>
</evidence>
<evidence type="ECO:0000256" key="1">
    <source>
        <dbReference type="ARBA" id="ARBA00022448"/>
    </source>
</evidence>
<keyword evidence="3 5" id="KW-0067">ATP-binding</keyword>
<dbReference type="GO" id="GO:0098796">
    <property type="term" value="C:membrane protein complex"/>
    <property type="evidence" value="ECO:0007669"/>
    <property type="project" value="UniProtKB-ARBA"/>
</dbReference>
<evidence type="ECO:0000313" key="6">
    <source>
        <dbReference type="Proteomes" id="UP000186156"/>
    </source>
</evidence>
<dbReference type="STRING" id="252246.SAMN05421799_101457"/>
<dbReference type="Gene3D" id="3.40.50.300">
    <property type="entry name" value="P-loop containing nucleotide triphosphate hydrolases"/>
    <property type="match status" value="1"/>
</dbReference>
<feature type="domain" description="ABC transporter" evidence="4">
    <location>
        <begin position="2"/>
        <end position="228"/>
    </location>
</feature>
<dbReference type="FunFam" id="3.40.50.300:FF:000032">
    <property type="entry name" value="Export ABC transporter ATP-binding protein"/>
    <property type="match status" value="1"/>
</dbReference>
<dbReference type="PANTHER" id="PTHR24220">
    <property type="entry name" value="IMPORT ATP-BINDING PROTEIN"/>
    <property type="match status" value="1"/>
</dbReference>
<dbReference type="InterPro" id="IPR027417">
    <property type="entry name" value="P-loop_NTPase"/>
</dbReference>
<dbReference type="InterPro" id="IPR017871">
    <property type="entry name" value="ABC_transporter-like_CS"/>
</dbReference>
<proteinExistence type="predicted"/>
<sequence>MIRLVGVTKSYTVGDQVVRVLKGIDLEVHKGEFVALMGPSGSGKSTLMHILGLLDQPDAGTYELNGQSVSVLTARELARLRNESIGFVFQNFHLIPRMSALRNVELPMVYRGVPRAKRRARAMELLERVGMKDRMHHLPNALSGGQRQRVAIARALANDPPLLLADEPTGALDQQTGAEILGILQDLNAAGRTIVVITHDPHVARAGQRILYMVDGEIVREEARDEHR</sequence>
<keyword evidence="2" id="KW-0547">Nucleotide-binding</keyword>
<keyword evidence="1" id="KW-0813">Transport</keyword>
<dbReference type="OrthoDB" id="9802264at2"/>
<dbReference type="GO" id="GO:0016887">
    <property type="term" value="F:ATP hydrolysis activity"/>
    <property type="evidence" value="ECO:0007669"/>
    <property type="project" value="InterPro"/>
</dbReference>
<keyword evidence="6" id="KW-1185">Reference proteome</keyword>
<dbReference type="SMART" id="SM00382">
    <property type="entry name" value="AAA"/>
    <property type="match status" value="1"/>
</dbReference>
<evidence type="ECO:0000256" key="2">
    <source>
        <dbReference type="ARBA" id="ARBA00022741"/>
    </source>
</evidence>
<dbReference type="InterPro" id="IPR017911">
    <property type="entry name" value="MacB-like_ATP-bd"/>
</dbReference>
<dbReference type="PROSITE" id="PS00211">
    <property type="entry name" value="ABC_TRANSPORTER_1"/>
    <property type="match status" value="1"/>
</dbReference>
<protein>
    <submittedName>
        <fullName evidence="5">Putative ABC transport system ATP-binding protein</fullName>
    </submittedName>
</protein>
<evidence type="ECO:0000259" key="4">
    <source>
        <dbReference type="PROSITE" id="PS50893"/>
    </source>
</evidence>
<dbReference type="SUPFAM" id="SSF52540">
    <property type="entry name" value="P-loop containing nucleoside triphosphate hydrolases"/>
    <property type="match status" value="1"/>
</dbReference>
<dbReference type="Pfam" id="PF00005">
    <property type="entry name" value="ABC_tran"/>
    <property type="match status" value="1"/>
</dbReference>
<dbReference type="AlphaFoldDB" id="A0A1N7KBL2"/>
<name>A0A1N7KBL2_9BACL</name>
<dbReference type="Proteomes" id="UP000186156">
    <property type="component" value="Unassembled WGS sequence"/>
</dbReference>
<dbReference type="InterPro" id="IPR003439">
    <property type="entry name" value="ABC_transporter-like_ATP-bd"/>
</dbReference>
<evidence type="ECO:0000313" key="5">
    <source>
        <dbReference type="EMBL" id="SIS58929.1"/>
    </source>
</evidence>
<dbReference type="EMBL" id="FTOO01000001">
    <property type="protein sequence ID" value="SIS58929.1"/>
    <property type="molecule type" value="Genomic_DNA"/>
</dbReference>
<dbReference type="GO" id="GO:0005524">
    <property type="term" value="F:ATP binding"/>
    <property type="evidence" value="ECO:0007669"/>
    <property type="project" value="UniProtKB-KW"/>
</dbReference>
<dbReference type="RefSeq" id="WP_076344603.1">
    <property type="nucleotide sequence ID" value="NZ_FTOO01000001.1"/>
</dbReference>
<reference evidence="6" key="1">
    <citation type="submission" date="2017-01" db="EMBL/GenBank/DDBJ databases">
        <authorList>
            <person name="Varghese N."/>
            <person name="Submissions S."/>
        </authorList>
    </citation>
    <scope>NUCLEOTIDE SEQUENCE [LARGE SCALE GENOMIC DNA]</scope>
    <source>
        <strain evidence="6">DSM 16176</strain>
    </source>
</reference>
<dbReference type="GO" id="GO:0005886">
    <property type="term" value="C:plasma membrane"/>
    <property type="evidence" value="ECO:0007669"/>
    <property type="project" value="TreeGrafter"/>
</dbReference>
<dbReference type="InterPro" id="IPR003593">
    <property type="entry name" value="AAA+_ATPase"/>
</dbReference>
<dbReference type="InterPro" id="IPR015854">
    <property type="entry name" value="ABC_transpr_LolD-like"/>
</dbReference>
<gene>
    <name evidence="5" type="ORF">SAMN05421799_101457</name>
</gene>
<dbReference type="CDD" id="cd03255">
    <property type="entry name" value="ABC_MJ0796_LolCDE_FtsE"/>
    <property type="match status" value="1"/>
</dbReference>
<accession>A0A1N7KBL2</accession>
<dbReference type="GO" id="GO:0022857">
    <property type="term" value="F:transmembrane transporter activity"/>
    <property type="evidence" value="ECO:0007669"/>
    <property type="project" value="TreeGrafter"/>
</dbReference>
<dbReference type="PROSITE" id="PS50893">
    <property type="entry name" value="ABC_TRANSPORTER_2"/>
    <property type="match status" value="1"/>
</dbReference>
<organism evidence="5 6">
    <name type="scientific">Alicyclobacillus vulcanalis</name>
    <dbReference type="NCBI Taxonomy" id="252246"/>
    <lineage>
        <taxon>Bacteria</taxon>
        <taxon>Bacillati</taxon>
        <taxon>Bacillota</taxon>
        <taxon>Bacilli</taxon>
        <taxon>Bacillales</taxon>
        <taxon>Alicyclobacillaceae</taxon>
        <taxon>Alicyclobacillus</taxon>
    </lineage>
</organism>
<dbReference type="PANTHER" id="PTHR24220:SF86">
    <property type="entry name" value="ABC TRANSPORTER ABCH.1"/>
    <property type="match status" value="1"/>
</dbReference>